<name>A0A9D5D2D8_9LILI</name>
<evidence type="ECO:0000256" key="1">
    <source>
        <dbReference type="SAM" id="MobiDB-lite"/>
    </source>
</evidence>
<reference evidence="2" key="2">
    <citation type="journal article" date="2022" name="Hortic Res">
        <title>The genome of Dioscorea zingiberensis sheds light on the biosynthesis, origin and evolution of the medicinally important diosgenin saponins.</title>
        <authorList>
            <person name="Li Y."/>
            <person name="Tan C."/>
            <person name="Li Z."/>
            <person name="Guo J."/>
            <person name="Li S."/>
            <person name="Chen X."/>
            <person name="Wang C."/>
            <person name="Dai X."/>
            <person name="Yang H."/>
            <person name="Song W."/>
            <person name="Hou L."/>
            <person name="Xu J."/>
            <person name="Tong Z."/>
            <person name="Xu A."/>
            <person name="Yuan X."/>
            <person name="Wang W."/>
            <person name="Yang Q."/>
            <person name="Chen L."/>
            <person name="Sun Z."/>
            <person name="Wang K."/>
            <person name="Pan B."/>
            <person name="Chen J."/>
            <person name="Bao Y."/>
            <person name="Liu F."/>
            <person name="Qi X."/>
            <person name="Gang D.R."/>
            <person name="Wen J."/>
            <person name="Li J."/>
        </authorList>
    </citation>
    <scope>NUCLEOTIDE SEQUENCE</scope>
    <source>
        <strain evidence="2">Dzin_1.0</strain>
    </source>
</reference>
<keyword evidence="3" id="KW-1185">Reference proteome</keyword>
<proteinExistence type="predicted"/>
<dbReference type="EMBL" id="JAGGNH010000002">
    <property type="protein sequence ID" value="KAJ0983152.1"/>
    <property type="molecule type" value="Genomic_DNA"/>
</dbReference>
<dbReference type="AlphaFoldDB" id="A0A9D5D2D8"/>
<dbReference type="Pfam" id="PF04578">
    <property type="entry name" value="DUF594"/>
    <property type="match status" value="1"/>
</dbReference>
<dbReference type="OrthoDB" id="679155at2759"/>
<evidence type="ECO:0000313" key="3">
    <source>
        <dbReference type="Proteomes" id="UP001085076"/>
    </source>
</evidence>
<feature type="region of interest" description="Disordered" evidence="1">
    <location>
        <begin position="1"/>
        <end position="45"/>
    </location>
</feature>
<dbReference type="InterPro" id="IPR007658">
    <property type="entry name" value="DUF594"/>
</dbReference>
<gene>
    <name evidence="2" type="ORF">J5N97_011407</name>
</gene>
<reference evidence="2" key="1">
    <citation type="submission" date="2021-03" db="EMBL/GenBank/DDBJ databases">
        <authorList>
            <person name="Li Z."/>
            <person name="Yang C."/>
        </authorList>
    </citation>
    <scope>NUCLEOTIDE SEQUENCE</scope>
    <source>
        <strain evidence="2">Dzin_1.0</strain>
        <tissue evidence="2">Leaf</tissue>
    </source>
</reference>
<accession>A0A9D5D2D8</accession>
<sequence length="331" mass="37114">MSNTKPVSDYMHYEHEPKATRTKSIPASHEGVQVSGHWRGRGGREDRPPHYLMKLMLENAAAVASKVVTVERRYGDARRCGSKTLKQIRMYYYCRTQIGQKASPDIQLPGEVKEAIVQSMIASGGKLRNIGEFSLTLCGGVGIGHELSWACKLEAYAQIILVWHVATSICFGKASPDPTNNEDQFNHKVADSLSKYCAYLVVFCRGFLPEQNSVTEVIFKRIINETRLILEGQRSMRNKLDKLMEVGDAPETIAEKSGKLGRQLMGLVGDDSLRFRLLREIWVEIVLYIAPSDNTTAHAQHLAEGGEFITHLWTLLCHLGIFERPTVMVPV</sequence>
<protein>
    <recommendedName>
        <fullName evidence="4">DUF4220 domain-containing protein</fullName>
    </recommendedName>
</protein>
<organism evidence="2 3">
    <name type="scientific">Dioscorea zingiberensis</name>
    <dbReference type="NCBI Taxonomy" id="325984"/>
    <lineage>
        <taxon>Eukaryota</taxon>
        <taxon>Viridiplantae</taxon>
        <taxon>Streptophyta</taxon>
        <taxon>Embryophyta</taxon>
        <taxon>Tracheophyta</taxon>
        <taxon>Spermatophyta</taxon>
        <taxon>Magnoliopsida</taxon>
        <taxon>Liliopsida</taxon>
        <taxon>Dioscoreales</taxon>
        <taxon>Dioscoreaceae</taxon>
        <taxon>Dioscorea</taxon>
    </lineage>
</organism>
<evidence type="ECO:0008006" key="4">
    <source>
        <dbReference type="Google" id="ProtNLM"/>
    </source>
</evidence>
<dbReference type="PANTHER" id="PTHR31325">
    <property type="entry name" value="OS01G0798800 PROTEIN-RELATED"/>
    <property type="match status" value="1"/>
</dbReference>
<comment type="caution">
    <text evidence="2">The sequence shown here is derived from an EMBL/GenBank/DDBJ whole genome shotgun (WGS) entry which is preliminary data.</text>
</comment>
<evidence type="ECO:0000313" key="2">
    <source>
        <dbReference type="EMBL" id="KAJ0983152.1"/>
    </source>
</evidence>
<dbReference type="Proteomes" id="UP001085076">
    <property type="component" value="Miscellaneous, Linkage group lg02"/>
</dbReference>